<organism evidence="2">
    <name type="scientific">Lutzomyia longipalpis</name>
    <name type="common">Sand fly</name>
    <dbReference type="NCBI Taxonomy" id="7200"/>
    <lineage>
        <taxon>Eukaryota</taxon>
        <taxon>Metazoa</taxon>
        <taxon>Ecdysozoa</taxon>
        <taxon>Arthropoda</taxon>
        <taxon>Hexapoda</taxon>
        <taxon>Insecta</taxon>
        <taxon>Pterygota</taxon>
        <taxon>Neoptera</taxon>
        <taxon>Endopterygota</taxon>
        <taxon>Diptera</taxon>
        <taxon>Nematocera</taxon>
        <taxon>Psychodoidea</taxon>
        <taxon>Psychodidae</taxon>
        <taxon>Lutzomyia</taxon>
        <taxon>Lutzomyia</taxon>
    </lineage>
</organism>
<evidence type="ECO:0000256" key="1">
    <source>
        <dbReference type="SAM" id="Phobius"/>
    </source>
</evidence>
<proteinExistence type="predicted"/>
<feature type="transmembrane region" description="Helical" evidence="1">
    <location>
        <begin position="78"/>
        <end position="99"/>
    </location>
</feature>
<reference evidence="2" key="1">
    <citation type="journal article" date="2020" name="BMC">
        <title>Leishmania infection induces a limited differential gene expression in the sand fly midgut.</title>
        <authorList>
            <person name="Coutinho-Abreu I.V."/>
            <person name="Serafim T.D."/>
            <person name="Meneses C."/>
            <person name="Kamhawi S."/>
            <person name="Oliveira F."/>
            <person name="Valenzuela J.G."/>
        </authorList>
    </citation>
    <scope>NUCLEOTIDE SEQUENCE</scope>
    <source>
        <strain evidence="2">Jacobina</strain>
        <tissue evidence="2">Midgut</tissue>
    </source>
</reference>
<protein>
    <submittedName>
        <fullName evidence="2">Uncharacterized protein</fullName>
    </submittedName>
</protein>
<name>A0A7G3B226_LUTLO</name>
<feature type="transmembrane region" description="Helical" evidence="1">
    <location>
        <begin position="132"/>
        <end position="151"/>
    </location>
</feature>
<keyword evidence="1" id="KW-1133">Transmembrane helix</keyword>
<evidence type="ECO:0000313" key="2">
    <source>
        <dbReference type="EMBL" id="MBC1180072.1"/>
    </source>
</evidence>
<accession>A0A7G3B226</accession>
<sequence>MKRRTRWNCYCRCHYCCCHYYCCCSVMEIDVASVGFVIHQIDAYGLPSNVLPQKNHPILTGSGDHPQMAKAGSVQQKVVLILLLVLGQKAMLLLVYPFLCAPFSQNHPFYFSTFSSHITQTFSKAVQSAPKGSLLAFLLSLLGAPTRYLVYSLRFMCNHHR</sequence>
<dbReference type="AlphaFoldDB" id="A0A7G3B226"/>
<keyword evidence="1" id="KW-0472">Membrane</keyword>
<dbReference type="EMBL" id="GITU01011369">
    <property type="protein sequence ID" value="MBC1180072.1"/>
    <property type="molecule type" value="Transcribed_RNA"/>
</dbReference>
<keyword evidence="1" id="KW-0812">Transmembrane</keyword>